<dbReference type="RefSeq" id="WP_379803185.1">
    <property type="nucleotide sequence ID" value="NZ_JBHUOL010000003.1"/>
</dbReference>
<comment type="caution">
    <text evidence="1">The sequence shown here is derived from an EMBL/GenBank/DDBJ whole genome shotgun (WGS) entry which is preliminary data.</text>
</comment>
<protein>
    <recommendedName>
        <fullName evidence="3">DUF302 domain containing protein</fullName>
    </recommendedName>
</protein>
<evidence type="ECO:0000313" key="1">
    <source>
        <dbReference type="EMBL" id="MFD2907262.1"/>
    </source>
</evidence>
<gene>
    <name evidence="1" type="ORF">ACFSX9_00800</name>
</gene>
<sequence length="144" mass="16696">MLFNISYKDPKIERKINELVGQPYAIMERFAKGGIGSPKLFITRCSQEIYELLHVNESLKFCNIEMRPNGIIIGFQSRLEVYALVIPYYKLVLFKPGNTITFHIDAHYISVDCSKYNSNSKKFIDKIEDAKLKQTPYSPLDAYF</sequence>
<dbReference type="Proteomes" id="UP001597549">
    <property type="component" value="Unassembled WGS sequence"/>
</dbReference>
<proteinExistence type="predicted"/>
<evidence type="ECO:0000313" key="2">
    <source>
        <dbReference type="Proteomes" id="UP001597549"/>
    </source>
</evidence>
<keyword evidence="2" id="KW-1185">Reference proteome</keyword>
<reference evidence="2" key="1">
    <citation type="journal article" date="2019" name="Int. J. Syst. Evol. Microbiol.">
        <title>The Global Catalogue of Microorganisms (GCM) 10K type strain sequencing project: providing services to taxonomists for standard genome sequencing and annotation.</title>
        <authorList>
            <consortium name="The Broad Institute Genomics Platform"/>
            <consortium name="The Broad Institute Genome Sequencing Center for Infectious Disease"/>
            <person name="Wu L."/>
            <person name="Ma J."/>
        </authorList>
    </citation>
    <scope>NUCLEOTIDE SEQUENCE [LARGE SCALE GENOMIC DNA]</scope>
    <source>
        <strain evidence="2">KCTC 52644</strain>
    </source>
</reference>
<accession>A0ABW5Z5Y7</accession>
<name>A0ABW5Z5Y7_9FLAO</name>
<organism evidence="1 2">
    <name type="scientific">Flavobacterium ardleyense</name>
    <dbReference type="NCBI Taxonomy" id="2038737"/>
    <lineage>
        <taxon>Bacteria</taxon>
        <taxon>Pseudomonadati</taxon>
        <taxon>Bacteroidota</taxon>
        <taxon>Flavobacteriia</taxon>
        <taxon>Flavobacteriales</taxon>
        <taxon>Flavobacteriaceae</taxon>
        <taxon>Flavobacterium</taxon>
    </lineage>
</organism>
<dbReference type="EMBL" id="JBHUOL010000003">
    <property type="protein sequence ID" value="MFD2907262.1"/>
    <property type="molecule type" value="Genomic_DNA"/>
</dbReference>
<evidence type="ECO:0008006" key="3">
    <source>
        <dbReference type="Google" id="ProtNLM"/>
    </source>
</evidence>